<dbReference type="PIRSF" id="PIRSF008757">
    <property type="entry name" value="UCP008757"/>
    <property type="match status" value="1"/>
</dbReference>
<dbReference type="PANTHER" id="PTHR28255">
    <property type="match status" value="1"/>
</dbReference>
<name>A0ABY7YR40_9HYPH</name>
<sequence>MSRADDIAKIVAQEHALVFSDFDEHVAFELGSILYRRAVAEELRFVMDVRTWDRQLFFAAMPGTSVDNSEWVRRKFNSVRRYHKASYRLFLERDEVGLLPPISGADSADFVAAGGGFPIRVTGAGIIGSVTISGLPSREDHNVVVAALCQYLDKDVAVHCLAPE</sequence>
<dbReference type="EMBL" id="CP118246">
    <property type="protein sequence ID" value="WDR03798.1"/>
    <property type="molecule type" value="Genomic_DNA"/>
</dbReference>
<dbReference type="NCBIfam" id="NF002696">
    <property type="entry name" value="PRK02487.1-5"/>
    <property type="match status" value="1"/>
</dbReference>
<dbReference type="PANTHER" id="PTHR28255:SF1">
    <property type="entry name" value="UPF0303 PROTEIN YBR137W"/>
    <property type="match status" value="1"/>
</dbReference>
<reference evidence="1 2" key="1">
    <citation type="submission" date="2023-02" db="EMBL/GenBank/DDBJ databases">
        <title>Devosia algicola sp. nov., isolated from the phycosphere of marine algae.</title>
        <authorList>
            <person name="Kim J.M."/>
            <person name="Lee J.K."/>
            <person name="Choi B.J."/>
            <person name="Bayburt H."/>
            <person name="Jeon C.O."/>
        </authorList>
    </citation>
    <scope>NUCLEOTIDE SEQUENCE [LARGE SCALE GENOMIC DNA]</scope>
    <source>
        <strain evidence="1 2">G20-9</strain>
    </source>
</reference>
<dbReference type="Gene3D" id="3.30.450.150">
    <property type="entry name" value="Haem-degrading domain"/>
    <property type="match status" value="1"/>
</dbReference>
<dbReference type="InterPro" id="IPR005624">
    <property type="entry name" value="PduO/GlcC-like"/>
</dbReference>
<gene>
    <name evidence="1" type="ORF">PSQ19_07075</name>
</gene>
<dbReference type="InterPro" id="IPR010371">
    <property type="entry name" value="YBR137W-like"/>
</dbReference>
<dbReference type="SUPFAM" id="SSF143744">
    <property type="entry name" value="GlcG-like"/>
    <property type="match status" value="1"/>
</dbReference>
<organism evidence="1 2">
    <name type="scientific">Devosia algicola</name>
    <dbReference type="NCBI Taxonomy" id="3026418"/>
    <lineage>
        <taxon>Bacteria</taxon>
        <taxon>Pseudomonadati</taxon>
        <taxon>Pseudomonadota</taxon>
        <taxon>Alphaproteobacteria</taxon>
        <taxon>Hyphomicrobiales</taxon>
        <taxon>Devosiaceae</taxon>
        <taxon>Devosia</taxon>
    </lineage>
</organism>
<dbReference type="RefSeq" id="WP_282220186.1">
    <property type="nucleotide sequence ID" value="NZ_CP118246.1"/>
</dbReference>
<protein>
    <submittedName>
        <fullName evidence="1">Heme-degrading domain-containing protein</fullName>
    </submittedName>
</protein>
<accession>A0ABY7YR40</accession>
<evidence type="ECO:0000313" key="2">
    <source>
        <dbReference type="Proteomes" id="UP001220530"/>
    </source>
</evidence>
<evidence type="ECO:0000313" key="1">
    <source>
        <dbReference type="EMBL" id="WDR03798.1"/>
    </source>
</evidence>
<dbReference type="Pfam" id="PF03928">
    <property type="entry name" value="HbpS-like"/>
    <property type="match status" value="1"/>
</dbReference>
<keyword evidence="2" id="KW-1185">Reference proteome</keyword>
<dbReference type="InterPro" id="IPR038084">
    <property type="entry name" value="PduO/GlcC-like_sf"/>
</dbReference>
<dbReference type="Proteomes" id="UP001220530">
    <property type="component" value="Chromosome"/>
</dbReference>
<proteinExistence type="predicted"/>